<comment type="caution">
    <text evidence="2">The sequence shown here is derived from an EMBL/GenBank/DDBJ whole genome shotgun (WGS) entry which is preliminary data.</text>
</comment>
<evidence type="ECO:0000313" key="3">
    <source>
        <dbReference type="Proteomes" id="UP000478837"/>
    </source>
</evidence>
<sequence>MIKKLDTSYIGQKTNSERLLEHSLCDCTPINIYEYAKQQMQLESKAKQTVRCTIEEDNSYVETQALWQKRLQLLQKSEKELNNATRLRKIAGILTVTCLSTLVFSLFTAPTIPPMIFYGLLLVAVTGLAIYPVCFIASKSAMQQRDDISRLFYKSNYEVEVTDDGLTLINRANYASVTKLNVVDRSFGQFAT</sequence>
<gene>
    <name evidence="2" type="ORF">GTW09_14480</name>
</gene>
<accession>A0A6L9MWX8</accession>
<dbReference type="RefSeq" id="WP_163112471.1">
    <property type="nucleotide sequence ID" value="NZ_JAAAWP010000010.1"/>
</dbReference>
<dbReference type="EMBL" id="JAAAWP010000010">
    <property type="protein sequence ID" value="NDW22732.1"/>
    <property type="molecule type" value="Genomic_DNA"/>
</dbReference>
<keyword evidence="1" id="KW-1133">Transmembrane helix</keyword>
<reference evidence="2 3" key="1">
    <citation type="submission" date="2020-01" db="EMBL/GenBank/DDBJ databases">
        <title>Genomes of bacteria type strains.</title>
        <authorList>
            <person name="Chen J."/>
            <person name="Zhu S."/>
            <person name="Yang J."/>
        </authorList>
    </citation>
    <scope>NUCLEOTIDE SEQUENCE [LARGE SCALE GENOMIC DNA]</scope>
    <source>
        <strain evidence="2 3">LMG 22958</strain>
    </source>
</reference>
<keyword evidence="1" id="KW-0472">Membrane</keyword>
<keyword evidence="3" id="KW-1185">Reference proteome</keyword>
<organism evidence="2 3">
    <name type="scientific">Alteromonas hispanica</name>
    <dbReference type="NCBI Taxonomy" id="315421"/>
    <lineage>
        <taxon>Bacteria</taxon>
        <taxon>Pseudomonadati</taxon>
        <taxon>Pseudomonadota</taxon>
        <taxon>Gammaproteobacteria</taxon>
        <taxon>Alteromonadales</taxon>
        <taxon>Alteromonadaceae</taxon>
        <taxon>Alteromonas/Salinimonas group</taxon>
        <taxon>Alteromonas</taxon>
    </lineage>
</organism>
<feature type="transmembrane region" description="Helical" evidence="1">
    <location>
        <begin position="115"/>
        <end position="137"/>
    </location>
</feature>
<dbReference type="Proteomes" id="UP000478837">
    <property type="component" value="Unassembled WGS sequence"/>
</dbReference>
<protein>
    <submittedName>
        <fullName evidence="2">Uncharacterized protein</fullName>
    </submittedName>
</protein>
<name>A0A6L9MWX8_9ALTE</name>
<evidence type="ECO:0000256" key="1">
    <source>
        <dbReference type="SAM" id="Phobius"/>
    </source>
</evidence>
<proteinExistence type="predicted"/>
<feature type="transmembrane region" description="Helical" evidence="1">
    <location>
        <begin position="90"/>
        <end position="109"/>
    </location>
</feature>
<evidence type="ECO:0000313" key="2">
    <source>
        <dbReference type="EMBL" id="NDW22732.1"/>
    </source>
</evidence>
<keyword evidence="1" id="KW-0812">Transmembrane</keyword>
<dbReference type="AlphaFoldDB" id="A0A6L9MWX8"/>